<dbReference type="Proteomes" id="UP000682739">
    <property type="component" value="Chromosome"/>
</dbReference>
<accession>A0A975D900</accession>
<dbReference type="KEGG" id="psym:J1N51_08070"/>
<dbReference type="RefSeq" id="WP_208830184.1">
    <property type="nucleotide sequence ID" value="NZ_CP072110.1"/>
</dbReference>
<name>A0A975D900_9GAMM</name>
<evidence type="ECO:0000256" key="1">
    <source>
        <dbReference type="SAM" id="SignalP"/>
    </source>
</evidence>
<feature type="signal peptide" evidence="1">
    <location>
        <begin position="1"/>
        <end position="24"/>
    </location>
</feature>
<dbReference type="InterPro" id="IPR022606">
    <property type="entry name" value="DUF2914"/>
</dbReference>
<feature type="domain" description="DUF2914" evidence="2">
    <location>
        <begin position="88"/>
        <end position="148"/>
    </location>
</feature>
<dbReference type="Pfam" id="PF11141">
    <property type="entry name" value="DUF2914"/>
    <property type="match status" value="1"/>
</dbReference>
<gene>
    <name evidence="3" type="ORF">J1N51_08070</name>
</gene>
<organism evidence="3 4">
    <name type="scientific">Psychrosphaera ytuae</name>
    <dbReference type="NCBI Taxonomy" id="2820710"/>
    <lineage>
        <taxon>Bacteria</taxon>
        <taxon>Pseudomonadati</taxon>
        <taxon>Pseudomonadota</taxon>
        <taxon>Gammaproteobacteria</taxon>
        <taxon>Alteromonadales</taxon>
        <taxon>Pseudoalteromonadaceae</taxon>
        <taxon>Psychrosphaera</taxon>
    </lineage>
</organism>
<sequence>MSRVSTLLLVLTSWLVLIPSAAVAAIPTPSDDITAVDEPNVPSSQFVRRAILTTAIDAREPVDNYNAKEIPSDTKKLYFFTEMVNKADEYVTHRWFLNGKLVAEIVLDIGSDRWRTYSSKNLMPSLRGTWEVEVVDQQNRLLATTSFTY</sequence>
<protein>
    <submittedName>
        <fullName evidence="3">DUF2914 domain-containing protein</fullName>
    </submittedName>
</protein>
<keyword evidence="4" id="KW-1185">Reference proteome</keyword>
<reference evidence="3" key="1">
    <citation type="submission" date="2021-03" db="EMBL/GenBank/DDBJ databases">
        <title>Description of Psychrosphaera ytuae sp. nov. isolated from deep sea sediment of South China Sea.</title>
        <authorList>
            <person name="Zhang J."/>
            <person name="Xu X.-D."/>
        </authorList>
    </citation>
    <scope>NUCLEOTIDE SEQUENCE</scope>
    <source>
        <strain evidence="3">MTZ26</strain>
    </source>
</reference>
<evidence type="ECO:0000313" key="4">
    <source>
        <dbReference type="Proteomes" id="UP000682739"/>
    </source>
</evidence>
<dbReference type="AlphaFoldDB" id="A0A975D900"/>
<feature type="chain" id="PRO_5037767253" evidence="1">
    <location>
        <begin position="25"/>
        <end position="149"/>
    </location>
</feature>
<proteinExistence type="predicted"/>
<keyword evidence="1" id="KW-0732">Signal</keyword>
<evidence type="ECO:0000313" key="3">
    <source>
        <dbReference type="EMBL" id="QTH62736.1"/>
    </source>
</evidence>
<evidence type="ECO:0000259" key="2">
    <source>
        <dbReference type="Pfam" id="PF11141"/>
    </source>
</evidence>
<dbReference type="EMBL" id="CP072110">
    <property type="protein sequence ID" value="QTH62736.1"/>
    <property type="molecule type" value="Genomic_DNA"/>
</dbReference>